<dbReference type="CDD" id="cd03228">
    <property type="entry name" value="ABCC_MRP_Like"/>
    <property type="match status" value="1"/>
</dbReference>
<dbReference type="InterPro" id="IPR003593">
    <property type="entry name" value="AAA+_ATPase"/>
</dbReference>
<feature type="region of interest" description="Disordered" evidence="7">
    <location>
        <begin position="535"/>
        <end position="563"/>
    </location>
</feature>
<dbReference type="SUPFAM" id="SSF90123">
    <property type="entry name" value="ABC transporter transmembrane region"/>
    <property type="match status" value="1"/>
</dbReference>
<evidence type="ECO:0000259" key="10">
    <source>
        <dbReference type="PROSITE" id="PS50929"/>
    </source>
</evidence>
<evidence type="ECO:0000256" key="4">
    <source>
        <dbReference type="ARBA" id="ARBA00022840"/>
    </source>
</evidence>
<dbReference type="Pfam" id="PF00664">
    <property type="entry name" value="ABC_membrane"/>
    <property type="match status" value="1"/>
</dbReference>
<dbReference type="SUPFAM" id="SSF52540">
    <property type="entry name" value="P-loop containing nucleoside triphosphate hydrolases"/>
    <property type="match status" value="1"/>
</dbReference>
<evidence type="ECO:0000256" key="7">
    <source>
        <dbReference type="SAM" id="MobiDB-lite"/>
    </source>
</evidence>
<comment type="caution">
    <text evidence="11">The sequence shown here is derived from an EMBL/GenBank/DDBJ whole genome shotgun (WGS) entry which is preliminary data.</text>
</comment>
<dbReference type="Pfam" id="PF00005">
    <property type="entry name" value="ABC_tran"/>
    <property type="match status" value="1"/>
</dbReference>
<feature type="compositionally biased region" description="Low complexity" evidence="7">
    <location>
        <begin position="541"/>
        <end position="550"/>
    </location>
</feature>
<feature type="domain" description="ABC transporter" evidence="9">
    <location>
        <begin position="323"/>
        <end position="553"/>
    </location>
</feature>
<evidence type="ECO:0000256" key="6">
    <source>
        <dbReference type="ARBA" id="ARBA00023136"/>
    </source>
</evidence>
<gene>
    <name evidence="11" type="ORF">SBX64_06395</name>
</gene>
<keyword evidence="6 8" id="KW-0472">Membrane</keyword>
<dbReference type="RefSeq" id="WP_318584566.1">
    <property type="nucleotide sequence ID" value="NZ_JAWRCP010000001.1"/>
</dbReference>
<dbReference type="PROSITE" id="PS50929">
    <property type="entry name" value="ABC_TM1F"/>
    <property type="match status" value="1"/>
</dbReference>
<feature type="compositionally biased region" description="Basic and acidic residues" evidence="7">
    <location>
        <begin position="554"/>
        <end position="563"/>
    </location>
</feature>
<dbReference type="InterPro" id="IPR011527">
    <property type="entry name" value="ABC1_TM_dom"/>
</dbReference>
<dbReference type="PANTHER" id="PTHR24221:SF654">
    <property type="entry name" value="ATP-BINDING CASSETTE SUB-FAMILY B MEMBER 6"/>
    <property type="match status" value="1"/>
</dbReference>
<feature type="transmembrane region" description="Helical" evidence="8">
    <location>
        <begin position="147"/>
        <end position="166"/>
    </location>
</feature>
<dbReference type="InterPro" id="IPR036640">
    <property type="entry name" value="ABC1_TM_sf"/>
</dbReference>
<dbReference type="InterPro" id="IPR039421">
    <property type="entry name" value="Type_1_exporter"/>
</dbReference>
<dbReference type="InterPro" id="IPR027417">
    <property type="entry name" value="P-loop_NTPase"/>
</dbReference>
<dbReference type="PANTHER" id="PTHR24221">
    <property type="entry name" value="ATP-BINDING CASSETTE SUB-FAMILY B"/>
    <property type="match status" value="1"/>
</dbReference>
<dbReference type="NCBIfam" id="TIGR01194">
    <property type="entry name" value="cyc_pep_trnsptr"/>
    <property type="match status" value="1"/>
</dbReference>
<accession>A0ABU4IST5</accession>
<dbReference type="Proteomes" id="UP001279860">
    <property type="component" value="Unassembled WGS sequence"/>
</dbReference>
<feature type="transmembrane region" description="Helical" evidence="8">
    <location>
        <begin position="236"/>
        <end position="258"/>
    </location>
</feature>
<dbReference type="PROSITE" id="PS50893">
    <property type="entry name" value="ABC_TRANSPORTER_2"/>
    <property type="match status" value="1"/>
</dbReference>
<proteinExistence type="predicted"/>
<name>A0ABU4IST5_9VIBR</name>
<feature type="transmembrane region" description="Helical" evidence="8">
    <location>
        <begin position="52"/>
        <end position="74"/>
    </location>
</feature>
<feature type="domain" description="ABC transmembrane type-1" evidence="10">
    <location>
        <begin position="16"/>
        <end position="290"/>
    </location>
</feature>
<dbReference type="EMBL" id="JAWRCP010000001">
    <property type="protein sequence ID" value="MDW6092172.1"/>
    <property type="molecule type" value="Genomic_DNA"/>
</dbReference>
<evidence type="ECO:0000256" key="2">
    <source>
        <dbReference type="ARBA" id="ARBA00022692"/>
    </source>
</evidence>
<sequence length="563" mass="62307">MTLVWTLLKGNTFKFLTAILLSALSAGAGVAVIAMMSRVSSADVITGQDVALLFVLIFLLFGLSFFSQAMLTSLGHHVVYRLRLHLSQRVLKTSVERIDQLGQPAILAALTKDVTSISQAFNSLPFVVYGAAVLLCCYGYLLQLSLPFFLCTLVMTILAVVIARQLMSASRQLKREVRENDDQLYDRYSGLLLGRNELKLSRQRRSSFFSYGLKPVVSRALGLEVKADRYTVLNGSWVNTSILLLIASIILIHSVFGVGTKEQLTTFALTILYLRSPLAGMIGSLPALILGSVAYAKVQQLALHEGTDAVGEQPAQEACWQSLHMQNVTYQYPSESGEPGFGVGPIDFELKQGELVFWVGGNGSGKSTCARLVTGLYTPHGGNIVFAGQEINEENRDWFLSHFSVVFADFYLFKQLINESGDSPDPALVEHYLKALSLEQKVTVTEGELSTTKLSQGQRKRLALLLAYLENRSIILLDEWAADQDPAFRKVFYTELLPELKARGKTVIAITHDDHYFYMADKIYRIDQGHIMLDDEPLHGQSSQPQSSQSENNAADKKEDVVC</sequence>
<evidence type="ECO:0000256" key="5">
    <source>
        <dbReference type="ARBA" id="ARBA00022989"/>
    </source>
</evidence>
<evidence type="ECO:0000256" key="8">
    <source>
        <dbReference type="SAM" id="Phobius"/>
    </source>
</evidence>
<evidence type="ECO:0000259" key="9">
    <source>
        <dbReference type="PROSITE" id="PS50893"/>
    </source>
</evidence>
<keyword evidence="3" id="KW-0547">Nucleotide-binding</keyword>
<dbReference type="PROSITE" id="PS00211">
    <property type="entry name" value="ABC_TRANSPORTER_1"/>
    <property type="match status" value="1"/>
</dbReference>
<dbReference type="SMART" id="SM00382">
    <property type="entry name" value="AAA"/>
    <property type="match status" value="1"/>
</dbReference>
<dbReference type="InterPro" id="IPR005898">
    <property type="entry name" value="Cyc_pep_transpt_SyrD/YojI"/>
</dbReference>
<evidence type="ECO:0000313" key="12">
    <source>
        <dbReference type="Proteomes" id="UP001279860"/>
    </source>
</evidence>
<organism evidence="11 12">
    <name type="scientific">Vibrio rhizosphaerae</name>
    <dbReference type="NCBI Taxonomy" id="398736"/>
    <lineage>
        <taxon>Bacteria</taxon>
        <taxon>Pseudomonadati</taxon>
        <taxon>Pseudomonadota</taxon>
        <taxon>Gammaproteobacteria</taxon>
        <taxon>Vibrionales</taxon>
        <taxon>Vibrionaceae</taxon>
        <taxon>Vibrio</taxon>
    </lineage>
</organism>
<protein>
    <submittedName>
        <fullName evidence="11">Cyclic peptide export ABC transporter</fullName>
    </submittedName>
</protein>
<feature type="transmembrane region" description="Helical" evidence="8">
    <location>
        <begin position="120"/>
        <end position="141"/>
    </location>
</feature>
<keyword evidence="12" id="KW-1185">Reference proteome</keyword>
<dbReference type="InterPro" id="IPR003439">
    <property type="entry name" value="ABC_transporter-like_ATP-bd"/>
</dbReference>
<evidence type="ECO:0000256" key="3">
    <source>
        <dbReference type="ARBA" id="ARBA00022741"/>
    </source>
</evidence>
<feature type="transmembrane region" description="Helical" evidence="8">
    <location>
        <begin position="278"/>
        <end position="296"/>
    </location>
</feature>
<evidence type="ECO:0000256" key="1">
    <source>
        <dbReference type="ARBA" id="ARBA00004651"/>
    </source>
</evidence>
<dbReference type="InterPro" id="IPR017871">
    <property type="entry name" value="ABC_transporter-like_CS"/>
</dbReference>
<reference evidence="11 12" key="1">
    <citation type="submission" date="2023-11" db="EMBL/GenBank/DDBJ databases">
        <title>Plant-associative lifestyle of Vibrio porteresiae and its evolutionary dynamics.</title>
        <authorList>
            <person name="Rameshkumar N."/>
            <person name="Kirti K."/>
        </authorList>
    </citation>
    <scope>NUCLEOTIDE SEQUENCE [LARGE SCALE GENOMIC DNA]</scope>
    <source>
        <strain evidence="11 12">MSSRF7</strain>
    </source>
</reference>
<keyword evidence="2 8" id="KW-0812">Transmembrane</keyword>
<keyword evidence="5 8" id="KW-1133">Transmembrane helix</keyword>
<dbReference type="Gene3D" id="1.20.1560.10">
    <property type="entry name" value="ABC transporter type 1, transmembrane domain"/>
    <property type="match status" value="1"/>
</dbReference>
<keyword evidence="4" id="KW-0067">ATP-binding</keyword>
<evidence type="ECO:0000313" key="11">
    <source>
        <dbReference type="EMBL" id="MDW6092172.1"/>
    </source>
</evidence>
<dbReference type="Gene3D" id="3.40.50.300">
    <property type="entry name" value="P-loop containing nucleotide triphosphate hydrolases"/>
    <property type="match status" value="1"/>
</dbReference>
<comment type="subcellular location">
    <subcellularLocation>
        <location evidence="1">Cell membrane</location>
        <topology evidence="1">Multi-pass membrane protein</topology>
    </subcellularLocation>
</comment>